<feature type="compositionally biased region" description="Polar residues" evidence="8">
    <location>
        <begin position="337"/>
        <end position="349"/>
    </location>
</feature>
<evidence type="ECO:0000256" key="9">
    <source>
        <dbReference type="SAM" id="SignalP"/>
    </source>
</evidence>
<dbReference type="CDD" id="cd17870">
    <property type="entry name" value="GPN1"/>
    <property type="match status" value="1"/>
</dbReference>
<feature type="chain" id="PRO_5044665672" description="GPN-loop GTPase" evidence="9">
    <location>
        <begin position="18"/>
        <end position="356"/>
    </location>
</feature>
<dbReference type="KEGG" id="aplc:110984924"/>
<keyword evidence="2 7" id="KW-0963">Cytoplasm</keyword>
<evidence type="ECO:0000313" key="10">
    <source>
        <dbReference type="Proteomes" id="UP000694845"/>
    </source>
</evidence>
<dbReference type="EC" id="3.6.5.-" evidence="7"/>
<keyword evidence="5 7" id="KW-0378">Hydrolase</keyword>
<dbReference type="Gene3D" id="3.40.50.300">
    <property type="entry name" value="P-loop containing nucleotide triphosphate hydrolases"/>
    <property type="match status" value="1"/>
</dbReference>
<keyword evidence="6 7" id="KW-0342">GTP-binding</keyword>
<dbReference type="RefSeq" id="XP_022101259.1">
    <property type="nucleotide sequence ID" value="XM_022245567.1"/>
</dbReference>
<dbReference type="Proteomes" id="UP000694845">
    <property type="component" value="Unplaced"/>
</dbReference>
<dbReference type="SUPFAM" id="SSF52540">
    <property type="entry name" value="P-loop containing nucleoside triphosphate hydrolases"/>
    <property type="match status" value="1"/>
</dbReference>
<dbReference type="GO" id="GO:0005525">
    <property type="term" value="F:GTP binding"/>
    <property type="evidence" value="ECO:0007669"/>
    <property type="project" value="UniProtKB-KW"/>
</dbReference>
<sequence>MFLTWGLCVLCLQRITAHLYAKKQPPYVINLDPAVHEVSFPANIDIRDTVKYKEVMKQYGLGPNGGIMTSLNLFATRFDQVMEYVEKRSQETKYVIVDTPGQIEVFTWSASGAIISETMAASFPTVVVYVMDTARSVNPVTFMSNMLYACSILYKYKLPLVVAMNKVDIVDSEFALEWMRDFEAFQDALNQETSYTSNLTRSMSLVLDEFYQNLRAVGVSAVTGQGLDEFFKAVQEAVSEYETEYKPEYERIKKEQREAEEKKKQKQLQRLQRDKGKGESITLPGSPAAMATDAGEVERTSIALGLGIKEDEDDGTDEDDKDEEEELREAESFRRFLQSQGAHPTSQSAGDVKPGT</sequence>
<feature type="region of interest" description="Disordered" evidence="8">
    <location>
        <begin position="256"/>
        <end position="356"/>
    </location>
</feature>
<dbReference type="Pfam" id="PF03029">
    <property type="entry name" value="ATP_bind_1"/>
    <property type="match status" value="1"/>
</dbReference>
<dbReference type="PANTHER" id="PTHR21231:SF8">
    <property type="entry name" value="GPN-LOOP GTPASE 1"/>
    <property type="match status" value="1"/>
</dbReference>
<comment type="similarity">
    <text evidence="1 7">Belongs to the GPN-loop GTPase family.</text>
</comment>
<evidence type="ECO:0000256" key="7">
    <source>
        <dbReference type="RuleBase" id="RU365059"/>
    </source>
</evidence>
<keyword evidence="3" id="KW-0597">Phosphoprotein</keyword>
<dbReference type="OrthoDB" id="243313at2759"/>
<reference evidence="11 12" key="1">
    <citation type="submission" date="2025-04" db="UniProtKB">
        <authorList>
            <consortium name="RefSeq"/>
        </authorList>
    </citation>
    <scope>IDENTIFICATION</scope>
</reference>
<comment type="function">
    <text evidence="7">Small GTPase required for proper nuclear import of RNA polymerase II (RNAPII). May act at an RNAP assembly step prior to nuclear import.</text>
</comment>
<dbReference type="GO" id="GO:0005737">
    <property type="term" value="C:cytoplasm"/>
    <property type="evidence" value="ECO:0007669"/>
    <property type="project" value="UniProtKB-SubCell"/>
</dbReference>
<evidence type="ECO:0000313" key="11">
    <source>
        <dbReference type="RefSeq" id="XP_022101257.1"/>
    </source>
</evidence>
<dbReference type="InterPro" id="IPR004130">
    <property type="entry name" value="Gpn"/>
</dbReference>
<dbReference type="GO" id="GO:0003924">
    <property type="term" value="F:GTPase activity"/>
    <property type="evidence" value="ECO:0007669"/>
    <property type="project" value="InterPro"/>
</dbReference>
<accession>A0A8B7Z8H1</accession>
<proteinExistence type="inferred from homology"/>
<organism evidence="10 11">
    <name type="scientific">Acanthaster planci</name>
    <name type="common">Crown-of-thorns starfish</name>
    <dbReference type="NCBI Taxonomy" id="133434"/>
    <lineage>
        <taxon>Eukaryota</taxon>
        <taxon>Metazoa</taxon>
        <taxon>Echinodermata</taxon>
        <taxon>Eleutherozoa</taxon>
        <taxon>Asterozoa</taxon>
        <taxon>Asteroidea</taxon>
        <taxon>Valvatacea</taxon>
        <taxon>Valvatida</taxon>
        <taxon>Acanthasteridae</taxon>
        <taxon>Acanthaster</taxon>
    </lineage>
</organism>
<feature type="signal peptide" evidence="9">
    <location>
        <begin position="1"/>
        <end position="17"/>
    </location>
</feature>
<dbReference type="AlphaFoldDB" id="A0A8B7Z8H1"/>
<protein>
    <recommendedName>
        <fullName evidence="7">GPN-loop GTPase</fullName>
        <ecNumber evidence="7">3.6.5.-</ecNumber>
    </recommendedName>
</protein>
<evidence type="ECO:0000256" key="2">
    <source>
        <dbReference type="ARBA" id="ARBA00022490"/>
    </source>
</evidence>
<dbReference type="CTD" id="11321"/>
<dbReference type="InterPro" id="IPR030230">
    <property type="entry name" value="Gpn1/Npa3/XAB1"/>
</dbReference>
<evidence type="ECO:0000256" key="5">
    <source>
        <dbReference type="ARBA" id="ARBA00022801"/>
    </source>
</evidence>
<name>A0A8B7Z8H1_ACAPL</name>
<evidence type="ECO:0000256" key="6">
    <source>
        <dbReference type="ARBA" id="ARBA00023134"/>
    </source>
</evidence>
<dbReference type="FunFam" id="3.40.50.300:FF:000579">
    <property type="entry name" value="GPN-loop GTPase"/>
    <property type="match status" value="1"/>
</dbReference>
<dbReference type="InterPro" id="IPR027417">
    <property type="entry name" value="P-loop_NTPase"/>
</dbReference>
<dbReference type="GeneID" id="110984924"/>
<comment type="subcellular location">
    <subcellularLocation>
        <location evidence="7">Cytoplasm</location>
    </subcellularLocation>
    <subcellularLocation>
        <location evidence="7">Nucleus</location>
    </subcellularLocation>
</comment>
<feature type="compositionally biased region" description="Acidic residues" evidence="8">
    <location>
        <begin position="310"/>
        <end position="328"/>
    </location>
</feature>
<keyword evidence="9" id="KW-0732">Signal</keyword>
<gene>
    <name evidence="11 12" type="primary">LOC110984924</name>
</gene>
<dbReference type="OMA" id="XTEESHE"/>
<dbReference type="PANTHER" id="PTHR21231">
    <property type="entry name" value="XPA-BINDING PROTEIN 1-RELATED"/>
    <property type="match status" value="1"/>
</dbReference>
<evidence type="ECO:0000256" key="4">
    <source>
        <dbReference type="ARBA" id="ARBA00022741"/>
    </source>
</evidence>
<keyword evidence="4 7" id="KW-0547">Nucleotide-binding</keyword>
<keyword evidence="10" id="KW-1185">Reference proteome</keyword>
<comment type="subunit">
    <text evidence="7">Binds to RNA polymerase II.</text>
</comment>
<dbReference type="RefSeq" id="XP_022101257.1">
    <property type="nucleotide sequence ID" value="XM_022245565.1"/>
</dbReference>
<evidence type="ECO:0000313" key="12">
    <source>
        <dbReference type="RefSeq" id="XP_022101259.1"/>
    </source>
</evidence>
<evidence type="ECO:0000256" key="1">
    <source>
        <dbReference type="ARBA" id="ARBA00005290"/>
    </source>
</evidence>
<evidence type="ECO:0000256" key="3">
    <source>
        <dbReference type="ARBA" id="ARBA00022553"/>
    </source>
</evidence>
<evidence type="ECO:0000256" key="8">
    <source>
        <dbReference type="SAM" id="MobiDB-lite"/>
    </source>
</evidence>
<dbReference type="GO" id="GO:0005634">
    <property type="term" value="C:nucleus"/>
    <property type="evidence" value="ECO:0007669"/>
    <property type="project" value="UniProtKB-SubCell"/>
</dbReference>
<dbReference type="CDD" id="cd22249">
    <property type="entry name" value="UDM1_RNF168_RNF169-like"/>
    <property type="match status" value="1"/>
</dbReference>